<dbReference type="PANTHER" id="PTHR36038:SF3">
    <property type="entry name" value="OVATE FAMILY PROTEIN"/>
    <property type="match status" value="1"/>
</dbReference>
<dbReference type="Proteomes" id="UP000827721">
    <property type="component" value="Unassembled WGS sequence"/>
</dbReference>
<name>A0ABQ8II27_9ROSI</name>
<evidence type="ECO:0000313" key="1">
    <source>
        <dbReference type="EMBL" id="KAH7576322.1"/>
    </source>
</evidence>
<proteinExistence type="predicted"/>
<organism evidence="1 2">
    <name type="scientific">Xanthoceras sorbifolium</name>
    <dbReference type="NCBI Taxonomy" id="99658"/>
    <lineage>
        <taxon>Eukaryota</taxon>
        <taxon>Viridiplantae</taxon>
        <taxon>Streptophyta</taxon>
        <taxon>Embryophyta</taxon>
        <taxon>Tracheophyta</taxon>
        <taxon>Spermatophyta</taxon>
        <taxon>Magnoliopsida</taxon>
        <taxon>eudicotyledons</taxon>
        <taxon>Gunneridae</taxon>
        <taxon>Pentapetalae</taxon>
        <taxon>rosids</taxon>
        <taxon>malvids</taxon>
        <taxon>Sapindales</taxon>
        <taxon>Sapindaceae</taxon>
        <taxon>Xanthoceroideae</taxon>
        <taxon>Xanthoceras</taxon>
    </lineage>
</organism>
<accession>A0ABQ8II27</accession>
<sequence>MQIFHWLFKVTHEQAAARENYTSNSPANNSKCNTYGKNANSRDIILYKNCDGAHRRSKRVKASELLGCKHLKPFACSCRKHVKEACFYSTLNLRRIVGKVNKSQHWIYSMKMKKEDHINRGLGSNHKANSAAASHAGNKVIPISDSTLSSSNITNDQQCGAYNTNNKNVKGDHKTKTMSRMKELLRWAAAAKSDKGGKFIGRKVLQFRNRATLKAVPDDDQLSMDSPKISFRWDVESCSTTSSAYSGISMASSSMINDQITSCKMMSLSSTPIHDINHCSTRKGNWITTDAECKLSLSLSLSLHLHLCLYLSLYVNYVSLIIWACSCGAGAMKEKSLLKINDDLAMHG</sequence>
<protein>
    <submittedName>
        <fullName evidence="1">Uncharacterized protein</fullName>
    </submittedName>
</protein>
<evidence type="ECO:0000313" key="2">
    <source>
        <dbReference type="Proteomes" id="UP000827721"/>
    </source>
</evidence>
<comment type="caution">
    <text evidence="1">The sequence shown here is derived from an EMBL/GenBank/DDBJ whole genome shotgun (WGS) entry which is preliminary data.</text>
</comment>
<dbReference type="PANTHER" id="PTHR36038">
    <property type="entry name" value="OS06G0102750 PROTEIN"/>
    <property type="match status" value="1"/>
</dbReference>
<keyword evidence="2" id="KW-1185">Reference proteome</keyword>
<gene>
    <name evidence="1" type="ORF">JRO89_XS01G0035500</name>
</gene>
<reference evidence="1 2" key="1">
    <citation type="submission" date="2021-02" db="EMBL/GenBank/DDBJ databases">
        <title>Plant Genome Project.</title>
        <authorList>
            <person name="Zhang R.-G."/>
        </authorList>
    </citation>
    <scope>NUCLEOTIDE SEQUENCE [LARGE SCALE GENOMIC DNA]</scope>
    <source>
        <tissue evidence="1">Leaves</tissue>
    </source>
</reference>
<dbReference type="EMBL" id="JAFEMO010000001">
    <property type="protein sequence ID" value="KAH7576322.1"/>
    <property type="molecule type" value="Genomic_DNA"/>
</dbReference>